<keyword evidence="8" id="KW-0472">Membrane</keyword>
<feature type="binding site" evidence="8">
    <location>
        <position position="372"/>
    </location>
    <ligand>
        <name>[4Fe-4S] cluster</name>
        <dbReference type="ChEBI" id="CHEBI:49883"/>
        <label>1</label>
    </ligand>
</feature>
<feature type="domain" description="4Fe-4S ferredoxin-type" evidence="10">
    <location>
        <begin position="399"/>
        <end position="428"/>
    </location>
</feature>
<feature type="binding site" evidence="8">
    <location>
        <position position="418"/>
    </location>
    <ligand>
        <name>[4Fe-4S] cluster</name>
        <dbReference type="ChEBI" id="CHEBI:49883"/>
        <label>1</label>
    </ligand>
</feature>
<comment type="function">
    <text evidence="8">Part of a membrane-bound complex that couples electron transfer with translocation of ions across the membrane.</text>
</comment>
<comment type="subcellular location">
    <subcellularLocation>
        <location evidence="8">Cell inner membrane</location>
        <topology evidence="8">Peripheral membrane protein</topology>
    </subcellularLocation>
</comment>
<evidence type="ECO:0000259" key="10">
    <source>
        <dbReference type="PROSITE" id="PS51379"/>
    </source>
</evidence>
<dbReference type="OrthoDB" id="9767754at2"/>
<dbReference type="EC" id="7.-.-.-" evidence="8"/>
<feature type="binding site" evidence="8">
    <location>
        <position position="408"/>
    </location>
    <ligand>
        <name>[4Fe-4S] cluster</name>
        <dbReference type="ChEBI" id="CHEBI:49883"/>
        <label>2</label>
    </ligand>
</feature>
<evidence type="ECO:0000256" key="9">
    <source>
        <dbReference type="SAM" id="MobiDB-lite"/>
    </source>
</evidence>
<evidence type="ECO:0000256" key="2">
    <source>
        <dbReference type="ARBA" id="ARBA00022485"/>
    </source>
</evidence>
<comment type="subunit">
    <text evidence="8">The complex is composed of six subunits: RnfA, RnfB, RnfC, RnfD, RnfE and RnfG.</text>
</comment>
<keyword evidence="5 8" id="KW-0249">Electron transport</keyword>
<dbReference type="Gene3D" id="3.30.70.20">
    <property type="match status" value="1"/>
</dbReference>
<feature type="binding site" evidence="8">
    <location>
        <position position="414"/>
    </location>
    <ligand>
        <name>[4Fe-4S] cluster</name>
        <dbReference type="ChEBI" id="CHEBI:49883"/>
        <label>2</label>
    </ligand>
</feature>
<feature type="region of interest" description="Disordered" evidence="9">
    <location>
        <begin position="522"/>
        <end position="546"/>
    </location>
</feature>
<evidence type="ECO:0000256" key="8">
    <source>
        <dbReference type="HAMAP-Rule" id="MF_00461"/>
    </source>
</evidence>
<dbReference type="InterPro" id="IPR026902">
    <property type="entry name" value="RnfC_N"/>
</dbReference>
<gene>
    <name evidence="8" type="primary">rnfC</name>
    <name evidence="11" type="ORF">ABW22_02645</name>
</gene>
<dbReference type="STRING" id="1123392.GCA_000376425_00189"/>
<protein>
    <recommendedName>
        <fullName evidence="8">Ion-translocating oxidoreductase complex subunit C</fullName>
        <ecNumber evidence="8">7.-.-.-</ecNumber>
    </recommendedName>
    <alternativeName>
        <fullName evidence="8">Rnf electron transport complex subunit C</fullName>
    </alternativeName>
</protein>
<comment type="caution">
    <text evidence="11">The sequence shown here is derived from an EMBL/GenBank/DDBJ whole genome shotgun (WGS) entry which is preliminary data.</text>
</comment>
<dbReference type="GO" id="GO:0046872">
    <property type="term" value="F:metal ion binding"/>
    <property type="evidence" value="ECO:0007669"/>
    <property type="project" value="UniProtKB-KW"/>
</dbReference>
<evidence type="ECO:0000256" key="1">
    <source>
        <dbReference type="ARBA" id="ARBA00022448"/>
    </source>
</evidence>
<evidence type="ECO:0000256" key="3">
    <source>
        <dbReference type="ARBA" id="ARBA00022723"/>
    </source>
</evidence>
<dbReference type="InterPro" id="IPR017900">
    <property type="entry name" value="4Fe4S_Fe_S_CS"/>
</dbReference>
<dbReference type="PATRIC" id="fig|36861.3.peg.3396"/>
<dbReference type="PROSITE" id="PS00198">
    <property type="entry name" value="4FE4S_FER_1"/>
    <property type="match status" value="1"/>
</dbReference>
<keyword evidence="7 8" id="KW-0411">Iron-sulfur</keyword>
<sequence>MSRELFRFKGGVHPPEHKSESSTHPIHAAPLPRKLVIPLRQHIGQAAKPVVNVGDRVLKGQMIGAADGYISAAVHASSSGVVTAIGLQPVPHISGLPDLCITLETDGRDEWIDHAPLDYRTMAPAELRMQLRDMGLTGLGGAVFPSAVKLDPGTAHHCPTLILNGGECEPWITCDDALMRHHADEILQGVAVMRHLLGSTEILVGIEDNKPEAIAAMQAAAQKVDFAVEVVAVPTIYPGGGAKQMIETLTGKQVPSGKLSTDIGIQVFNVGTAHALARAVHHGEPLISRLVTVTGHVLRRQNFGVLIGTPMHTLITLAGDRDGTTGVLMGGPMMGVPMPNLEVPVVKATNCILVQSNELFPPLPKALPCIRCTRCADVCPAELQPQELFRFAKAGDFGHAQEYHLFDCIECGGCSYVCPSHIPLVDFYRYAKSEIWAREKEKRAADLARERHEFRQFRLEREKKEKAEKLAAKAQAARAQAAQDQTRRAELAAAPAAEGAAPSDADAKKALIAAALARAQAKKAELAPKNTDQLSPDTRREIEEIEARRAKILEQARQPLDTQEKN</sequence>
<dbReference type="Proteomes" id="UP000064243">
    <property type="component" value="Unassembled WGS sequence"/>
</dbReference>
<dbReference type="GO" id="GO:0051539">
    <property type="term" value="F:4 iron, 4 sulfur cluster binding"/>
    <property type="evidence" value="ECO:0007669"/>
    <property type="project" value="UniProtKB-KW"/>
</dbReference>
<evidence type="ECO:0000256" key="7">
    <source>
        <dbReference type="ARBA" id="ARBA00023014"/>
    </source>
</evidence>
<feature type="binding site" evidence="8">
    <location>
        <position position="369"/>
    </location>
    <ligand>
        <name>[4Fe-4S] cluster</name>
        <dbReference type="ChEBI" id="CHEBI:49883"/>
        <label>1</label>
    </ligand>
</feature>
<keyword evidence="1 8" id="KW-0813">Transport</keyword>
<keyword evidence="6 8" id="KW-0408">Iron</keyword>
<feature type="binding site" evidence="8">
    <location>
        <position position="375"/>
    </location>
    <ligand>
        <name>[4Fe-4S] cluster</name>
        <dbReference type="ChEBI" id="CHEBI:49883"/>
        <label>1</label>
    </ligand>
</feature>
<evidence type="ECO:0000256" key="6">
    <source>
        <dbReference type="ARBA" id="ARBA00023004"/>
    </source>
</evidence>
<dbReference type="GO" id="GO:0022900">
    <property type="term" value="P:electron transport chain"/>
    <property type="evidence" value="ECO:0007669"/>
    <property type="project" value="UniProtKB-UniRule"/>
</dbReference>
<keyword evidence="12" id="KW-1185">Reference proteome</keyword>
<evidence type="ECO:0000256" key="5">
    <source>
        <dbReference type="ARBA" id="ARBA00022982"/>
    </source>
</evidence>
<feature type="region of interest" description="Disordered" evidence="9">
    <location>
        <begin position="477"/>
        <end position="504"/>
    </location>
</feature>
<keyword evidence="8" id="KW-1003">Cell membrane</keyword>
<dbReference type="AlphaFoldDB" id="A0A119CXY0"/>
<evidence type="ECO:0000313" key="12">
    <source>
        <dbReference type="Proteomes" id="UP000064243"/>
    </source>
</evidence>
<keyword evidence="2 8" id="KW-0004">4Fe-4S</keyword>
<feature type="binding site" evidence="8">
    <location>
        <position position="411"/>
    </location>
    <ligand>
        <name>[4Fe-4S] cluster</name>
        <dbReference type="ChEBI" id="CHEBI:49883"/>
        <label>2</label>
    </ligand>
</feature>
<dbReference type="GO" id="GO:0009055">
    <property type="term" value="F:electron transfer activity"/>
    <property type="evidence" value="ECO:0007669"/>
    <property type="project" value="InterPro"/>
</dbReference>
<dbReference type="InterPro" id="IPR010208">
    <property type="entry name" value="Ion_transpt_RnfC/RsxC"/>
</dbReference>
<dbReference type="NCBIfam" id="NF003454">
    <property type="entry name" value="PRK05035.1"/>
    <property type="match status" value="1"/>
</dbReference>
<dbReference type="NCBIfam" id="TIGR01945">
    <property type="entry name" value="rnfC"/>
    <property type="match status" value="1"/>
</dbReference>
<comment type="cofactor">
    <cofactor evidence="8">
        <name>[4Fe-4S] cluster</name>
        <dbReference type="ChEBI" id="CHEBI:49883"/>
    </cofactor>
    <text evidence="8">Binds 2 [4Fe-4S] clusters per subunit.</text>
</comment>
<dbReference type="PANTHER" id="PTHR43034">
    <property type="entry name" value="ION-TRANSLOCATING OXIDOREDUCTASE COMPLEX SUBUNIT C"/>
    <property type="match status" value="1"/>
</dbReference>
<keyword evidence="4 8" id="KW-0677">Repeat</keyword>
<feature type="binding site" evidence="8">
    <location>
        <position position="379"/>
    </location>
    <ligand>
        <name>[4Fe-4S] cluster</name>
        <dbReference type="ChEBI" id="CHEBI:49883"/>
        <label>2</label>
    </ligand>
</feature>
<dbReference type="RefSeq" id="WP_059751713.1">
    <property type="nucleotide sequence ID" value="NZ_LDUG01000008.1"/>
</dbReference>
<feature type="domain" description="4Fe-4S ferredoxin-type" evidence="10">
    <location>
        <begin position="360"/>
        <end position="389"/>
    </location>
</feature>
<reference evidence="11 12" key="1">
    <citation type="journal article" date="2015" name="Appl. Environ. Microbiol.">
        <title>Aerobic and Anaerobic Thiosulfate Oxidation by a Cold-Adapted, Subglacial Chemoautotroph.</title>
        <authorList>
            <person name="Harrold Z.R."/>
            <person name="Skidmore M.L."/>
            <person name="Hamilton T.L."/>
            <person name="Desch L."/>
            <person name="Amada K."/>
            <person name="van Gelder W."/>
            <person name="Glover K."/>
            <person name="Roden E.E."/>
            <person name="Boyd E.S."/>
        </authorList>
    </citation>
    <scope>NUCLEOTIDE SEQUENCE [LARGE SCALE GENOMIC DNA]</scope>
    <source>
        <strain evidence="11 12">RG</strain>
    </source>
</reference>
<dbReference type="Pfam" id="PF01512">
    <property type="entry name" value="Complex1_51K"/>
    <property type="match status" value="1"/>
</dbReference>
<evidence type="ECO:0000313" key="11">
    <source>
        <dbReference type="EMBL" id="KVW98926.1"/>
    </source>
</evidence>
<dbReference type="PANTHER" id="PTHR43034:SF2">
    <property type="entry name" value="ION-TRANSLOCATING OXIDOREDUCTASE COMPLEX SUBUNIT C"/>
    <property type="match status" value="1"/>
</dbReference>
<feature type="compositionally biased region" description="Basic and acidic residues" evidence="9">
    <location>
        <begin position="537"/>
        <end position="546"/>
    </location>
</feature>
<comment type="similarity">
    <text evidence="8">Belongs to the 4Fe4S bacterial-type ferredoxin family. RnfC subfamily.</text>
</comment>
<dbReference type="EMBL" id="LDUG01000008">
    <property type="protein sequence ID" value="KVW98926.1"/>
    <property type="molecule type" value="Genomic_DNA"/>
</dbReference>
<dbReference type="PROSITE" id="PS51379">
    <property type="entry name" value="4FE4S_FER_2"/>
    <property type="match status" value="2"/>
</dbReference>
<dbReference type="Pfam" id="PF13375">
    <property type="entry name" value="RnfC_N"/>
    <property type="match status" value="1"/>
</dbReference>
<dbReference type="SUPFAM" id="SSF46548">
    <property type="entry name" value="alpha-helical ferredoxin"/>
    <property type="match status" value="1"/>
</dbReference>
<proteinExistence type="inferred from homology"/>
<dbReference type="HAMAP" id="MF_00461">
    <property type="entry name" value="RsxC_RnfC"/>
    <property type="match status" value="1"/>
</dbReference>
<feature type="region of interest" description="Disordered" evidence="9">
    <location>
        <begin position="1"/>
        <end position="27"/>
    </location>
</feature>
<accession>A0A119CXY0</accession>
<keyword evidence="8" id="KW-1278">Translocase</keyword>
<dbReference type="Pfam" id="PF13187">
    <property type="entry name" value="Fer4_9"/>
    <property type="match status" value="1"/>
</dbReference>
<keyword evidence="3 8" id="KW-0479">Metal-binding</keyword>
<name>A0A119CXY0_THIDE</name>
<dbReference type="SUPFAM" id="SSF142019">
    <property type="entry name" value="Nqo1 FMN-binding domain-like"/>
    <property type="match status" value="1"/>
</dbReference>
<evidence type="ECO:0000256" key="4">
    <source>
        <dbReference type="ARBA" id="ARBA00022737"/>
    </source>
</evidence>
<dbReference type="InterPro" id="IPR037225">
    <property type="entry name" value="Nuo51_FMN-bd_sf"/>
</dbReference>
<keyword evidence="8" id="KW-0997">Cell inner membrane</keyword>
<dbReference type="Gene3D" id="3.40.50.11540">
    <property type="entry name" value="NADH-ubiquinone oxidoreductase 51kDa subunit"/>
    <property type="match status" value="1"/>
</dbReference>
<organism evidence="11 12">
    <name type="scientific">Thiobacillus denitrificans</name>
    <dbReference type="NCBI Taxonomy" id="36861"/>
    <lineage>
        <taxon>Bacteria</taxon>
        <taxon>Pseudomonadati</taxon>
        <taxon>Pseudomonadota</taxon>
        <taxon>Betaproteobacteria</taxon>
        <taxon>Nitrosomonadales</taxon>
        <taxon>Thiobacillaceae</taxon>
        <taxon>Thiobacillus</taxon>
    </lineage>
</organism>
<feature type="compositionally biased region" description="Low complexity" evidence="9">
    <location>
        <begin position="491"/>
        <end position="504"/>
    </location>
</feature>
<dbReference type="GO" id="GO:0005886">
    <property type="term" value="C:plasma membrane"/>
    <property type="evidence" value="ECO:0007669"/>
    <property type="project" value="UniProtKB-SubCell"/>
</dbReference>
<dbReference type="InterPro" id="IPR017896">
    <property type="entry name" value="4Fe4S_Fe-S-bd"/>
</dbReference>
<dbReference type="InterPro" id="IPR011538">
    <property type="entry name" value="Nuo51_FMN-bd"/>
</dbReference>